<evidence type="ECO:0000313" key="2">
    <source>
        <dbReference type="Proteomes" id="UP001370490"/>
    </source>
</evidence>
<comment type="caution">
    <text evidence="1">The sequence shown here is derived from an EMBL/GenBank/DDBJ whole genome shotgun (WGS) entry which is preliminary data.</text>
</comment>
<keyword evidence="2" id="KW-1185">Reference proteome</keyword>
<sequence length="589" mass="64994">DISASLCFRGQRIFLHNASGWFGKVPLEASGDFGINPEEGEFHLMCQVPYVEVNALMKTFKMKPLMFPLFVDTNLVGLMILYGYQLAGSVTAVFNCQGPLDAPIFVGSGMASRKFAHSFSDFPSSTASEAILNSKEAGAVAAFDRVPFSYVSANFTFNTDNCVADLYGIRAALVDGGEIRGAGNAWICPERNCLLFVSVYFSMTFPLIFQGEVDDTAMDVNFSGKLCFDNVIQDYMPSYLHSVPLKLGILNGETKLSGSLLKPRFDIKWNAPTAEGSFNDAHGDIIIAHDHITVSSSSVAFELNAKVHTSLPDEYWQNRKDVKCAAPLNIEGVESDLRMRGFEFFSLISSYPFDSPRPQHLKATGRIKFQGKVIKPSAIGDKEVFDPEKNIQDMKMTNKDMASSLAGEILISSLKLNQLTLAPQLVGHLTISRESVKLDATGRPDESLLVETRGPLQPTNGENSQSERLLSFSLQKGQLRANVCYRPQHSANLEVRHLPLDELELASLRGTIQRALTTGKLNDVKGSIIDGLEKRLADKDVICVTDGLALFLYRPLSLPILWTMATRLVEIQDIPFGARLEKIYTHLIK</sequence>
<proteinExistence type="predicted"/>
<organism evidence="1 2">
    <name type="scientific">Dillenia turbinata</name>
    <dbReference type="NCBI Taxonomy" id="194707"/>
    <lineage>
        <taxon>Eukaryota</taxon>
        <taxon>Viridiplantae</taxon>
        <taxon>Streptophyta</taxon>
        <taxon>Embryophyta</taxon>
        <taxon>Tracheophyta</taxon>
        <taxon>Spermatophyta</taxon>
        <taxon>Magnoliopsida</taxon>
        <taxon>eudicotyledons</taxon>
        <taxon>Gunneridae</taxon>
        <taxon>Pentapetalae</taxon>
        <taxon>Dilleniales</taxon>
        <taxon>Dilleniaceae</taxon>
        <taxon>Dillenia</taxon>
    </lineage>
</organism>
<name>A0AAN8Z5P2_9MAGN</name>
<dbReference type="Proteomes" id="UP001370490">
    <property type="component" value="Unassembled WGS sequence"/>
</dbReference>
<evidence type="ECO:0000313" key="1">
    <source>
        <dbReference type="EMBL" id="KAK6927434.1"/>
    </source>
</evidence>
<feature type="non-terminal residue" evidence="1">
    <location>
        <position position="1"/>
    </location>
</feature>
<protein>
    <submittedName>
        <fullName evidence="1">Uncharacterized protein</fullName>
    </submittedName>
</protein>
<dbReference type="EMBL" id="JBAMMX010000014">
    <property type="protein sequence ID" value="KAK6927434.1"/>
    <property type="molecule type" value="Genomic_DNA"/>
</dbReference>
<dbReference type="PANTHER" id="PTHR34457:SF3">
    <property type="entry name" value="PROTEIN TIC236, CHLOROPLASTIC"/>
    <property type="match status" value="1"/>
</dbReference>
<dbReference type="InterPro" id="IPR053022">
    <property type="entry name" value="Chloroplast_translocon_comp"/>
</dbReference>
<reference evidence="1 2" key="1">
    <citation type="submission" date="2023-12" db="EMBL/GenBank/DDBJ databases">
        <title>A high-quality genome assembly for Dillenia turbinata (Dilleniales).</title>
        <authorList>
            <person name="Chanderbali A."/>
        </authorList>
    </citation>
    <scope>NUCLEOTIDE SEQUENCE [LARGE SCALE GENOMIC DNA]</scope>
    <source>
        <strain evidence="1">LSX21</strain>
        <tissue evidence="1">Leaf</tissue>
    </source>
</reference>
<dbReference type="AlphaFoldDB" id="A0AAN8Z5P2"/>
<gene>
    <name evidence="1" type="ORF">RJ641_006025</name>
</gene>
<accession>A0AAN8Z5P2</accession>
<dbReference type="PANTHER" id="PTHR34457">
    <property type="entry name" value="EMBRYO DEFECTIVE 2410"/>
    <property type="match status" value="1"/>
</dbReference>